<keyword evidence="1" id="KW-1133">Transmembrane helix</keyword>
<accession>A0A1A8WTB5</accession>
<dbReference type="EMBL" id="FLQW01003375">
    <property type="protein sequence ID" value="SBS95564.1"/>
    <property type="molecule type" value="Genomic_DNA"/>
</dbReference>
<dbReference type="AlphaFoldDB" id="A0A1A8WTB5"/>
<protein>
    <recommendedName>
        <fullName evidence="4">Fam-l protein</fullName>
    </recommendedName>
</protein>
<organism evidence="2 3">
    <name type="scientific">Plasmodium malariae</name>
    <dbReference type="NCBI Taxonomy" id="5858"/>
    <lineage>
        <taxon>Eukaryota</taxon>
        <taxon>Sar</taxon>
        <taxon>Alveolata</taxon>
        <taxon>Apicomplexa</taxon>
        <taxon>Aconoidasida</taxon>
        <taxon>Haemosporida</taxon>
        <taxon>Plasmodiidae</taxon>
        <taxon>Plasmodium</taxon>
        <taxon>Plasmodium (Plasmodium)</taxon>
    </lineage>
</organism>
<evidence type="ECO:0000313" key="3">
    <source>
        <dbReference type="Proteomes" id="UP000078597"/>
    </source>
</evidence>
<dbReference type="Proteomes" id="UP000078597">
    <property type="component" value="Unassembled WGS sequence"/>
</dbReference>
<evidence type="ECO:0000313" key="2">
    <source>
        <dbReference type="EMBL" id="SBS95564.1"/>
    </source>
</evidence>
<evidence type="ECO:0008006" key="4">
    <source>
        <dbReference type="Google" id="ProtNLM"/>
    </source>
</evidence>
<name>A0A1A8WTB5_PLAMA</name>
<gene>
    <name evidence="2" type="ORF">PMALA_047850</name>
</gene>
<keyword evidence="1" id="KW-0472">Membrane</keyword>
<dbReference type="Pfam" id="PF12420">
    <property type="entry name" value="DUF3671"/>
    <property type="match status" value="1"/>
</dbReference>
<feature type="transmembrane region" description="Helical" evidence="1">
    <location>
        <begin position="218"/>
        <end position="242"/>
    </location>
</feature>
<reference evidence="3" key="1">
    <citation type="submission" date="2016-05" db="EMBL/GenBank/DDBJ databases">
        <authorList>
            <person name="Naeem Raeece"/>
        </authorList>
    </citation>
    <scope>NUCLEOTIDE SEQUENCE [LARGE SCALE GENOMIC DNA]</scope>
</reference>
<feature type="transmembrane region" description="Helical" evidence="1">
    <location>
        <begin position="130"/>
        <end position="150"/>
    </location>
</feature>
<sequence>MFDNFLCEKHIRKSKLDIRTYRLLDKCKQIMDLSSTHLKEDILNNVINNEKKIYINEKGNMRKRKHPDGRSVNNEGGCKYAVKNKCIIFDTKKLSRMEKKIFKELDYIDFLENNKTVSDKLYKKIILKKFSLRIAAPLILLLLLSVSMILDFFGFKGIMRGLYYVLKIISTGWYQKFHKCLEKSFLSPLLKSMNKMPWKPGGTVGANGDGFHRYVEGFFGYIIYFLPFLILGVTVILAIIIYHKKVKKYQKIKFGKR</sequence>
<evidence type="ECO:0000256" key="1">
    <source>
        <dbReference type="SAM" id="Phobius"/>
    </source>
</evidence>
<dbReference type="InterPro" id="IPR022139">
    <property type="entry name" value="Fam-L/Fam-M-like_plasmodium"/>
</dbReference>
<keyword evidence="1" id="KW-0812">Transmembrane</keyword>
<dbReference type="VEuPathDB" id="PlasmoDB:PmUG01_00072700"/>
<proteinExistence type="predicted"/>